<dbReference type="OrthoDB" id="2139606at2759"/>
<keyword evidence="4" id="KW-1185">Reference proteome</keyword>
<dbReference type="PANTHER" id="PTHR28147">
    <property type="entry name" value="N-GLYCOSYLATION PROTEIN EOS1"/>
    <property type="match status" value="1"/>
</dbReference>
<keyword evidence="2" id="KW-0472">Membrane</keyword>
<dbReference type="InterPro" id="IPR021100">
    <property type="entry name" value="N-glycosylation_EOS1"/>
</dbReference>
<feature type="transmembrane region" description="Helical" evidence="2">
    <location>
        <begin position="101"/>
        <end position="121"/>
    </location>
</feature>
<accession>A0A9P6DQE7</accession>
<name>A0A9P6DQE7_9AGAM</name>
<evidence type="ECO:0000313" key="3">
    <source>
        <dbReference type="EMBL" id="KAF9506560.1"/>
    </source>
</evidence>
<evidence type="ECO:0000256" key="1">
    <source>
        <dbReference type="SAM" id="MobiDB-lite"/>
    </source>
</evidence>
<comment type="caution">
    <text evidence="3">The sequence shown here is derived from an EMBL/GenBank/DDBJ whole genome shotgun (WGS) entry which is preliminary data.</text>
</comment>
<evidence type="ECO:0000256" key="2">
    <source>
        <dbReference type="SAM" id="Phobius"/>
    </source>
</evidence>
<feature type="transmembrane region" description="Helical" evidence="2">
    <location>
        <begin position="133"/>
        <end position="154"/>
    </location>
</feature>
<dbReference type="GO" id="GO:0034599">
    <property type="term" value="P:cellular response to oxidative stress"/>
    <property type="evidence" value="ECO:0007669"/>
    <property type="project" value="InterPro"/>
</dbReference>
<dbReference type="PANTHER" id="PTHR28147:SF1">
    <property type="entry name" value="N-GLYCOSYLATION PROTEIN EOS1"/>
    <property type="match status" value="1"/>
</dbReference>
<dbReference type="GO" id="GO:0005789">
    <property type="term" value="C:endoplasmic reticulum membrane"/>
    <property type="evidence" value="ECO:0007669"/>
    <property type="project" value="InterPro"/>
</dbReference>
<keyword evidence="2" id="KW-1133">Transmembrane helix</keyword>
<dbReference type="GO" id="GO:0006487">
    <property type="term" value="P:protein N-linked glycosylation"/>
    <property type="evidence" value="ECO:0007669"/>
    <property type="project" value="TreeGrafter"/>
</dbReference>
<evidence type="ECO:0000313" key="4">
    <source>
        <dbReference type="Proteomes" id="UP000886523"/>
    </source>
</evidence>
<proteinExistence type="predicted"/>
<reference evidence="3" key="1">
    <citation type="journal article" date="2020" name="Nat. Commun.">
        <title>Large-scale genome sequencing of mycorrhizal fungi provides insights into the early evolution of symbiotic traits.</title>
        <authorList>
            <person name="Miyauchi S."/>
            <person name="Kiss E."/>
            <person name="Kuo A."/>
            <person name="Drula E."/>
            <person name="Kohler A."/>
            <person name="Sanchez-Garcia M."/>
            <person name="Morin E."/>
            <person name="Andreopoulos B."/>
            <person name="Barry K.W."/>
            <person name="Bonito G."/>
            <person name="Buee M."/>
            <person name="Carver A."/>
            <person name="Chen C."/>
            <person name="Cichocki N."/>
            <person name="Clum A."/>
            <person name="Culley D."/>
            <person name="Crous P.W."/>
            <person name="Fauchery L."/>
            <person name="Girlanda M."/>
            <person name="Hayes R.D."/>
            <person name="Keri Z."/>
            <person name="LaButti K."/>
            <person name="Lipzen A."/>
            <person name="Lombard V."/>
            <person name="Magnuson J."/>
            <person name="Maillard F."/>
            <person name="Murat C."/>
            <person name="Nolan M."/>
            <person name="Ohm R.A."/>
            <person name="Pangilinan J."/>
            <person name="Pereira M.F."/>
            <person name="Perotto S."/>
            <person name="Peter M."/>
            <person name="Pfister S."/>
            <person name="Riley R."/>
            <person name="Sitrit Y."/>
            <person name="Stielow J.B."/>
            <person name="Szollosi G."/>
            <person name="Zifcakova L."/>
            <person name="Stursova M."/>
            <person name="Spatafora J.W."/>
            <person name="Tedersoo L."/>
            <person name="Vaario L.M."/>
            <person name="Yamada A."/>
            <person name="Yan M."/>
            <person name="Wang P."/>
            <person name="Xu J."/>
            <person name="Bruns T."/>
            <person name="Baldrian P."/>
            <person name="Vilgalys R."/>
            <person name="Dunand C."/>
            <person name="Henrissat B."/>
            <person name="Grigoriev I.V."/>
            <person name="Hibbett D."/>
            <person name="Nagy L.G."/>
            <person name="Martin F.M."/>
        </authorList>
    </citation>
    <scope>NUCLEOTIDE SEQUENCE</scope>
    <source>
        <strain evidence="3">UP504</strain>
    </source>
</reference>
<gene>
    <name evidence="3" type="ORF">BS47DRAFT_1385540</name>
</gene>
<feature type="compositionally biased region" description="Low complexity" evidence="1">
    <location>
        <begin position="236"/>
        <end position="250"/>
    </location>
</feature>
<feature type="region of interest" description="Disordered" evidence="1">
    <location>
        <begin position="220"/>
        <end position="260"/>
    </location>
</feature>
<dbReference type="Pfam" id="PF12326">
    <property type="entry name" value="EOS1"/>
    <property type="match status" value="1"/>
</dbReference>
<organism evidence="3 4">
    <name type="scientific">Hydnum rufescens UP504</name>
    <dbReference type="NCBI Taxonomy" id="1448309"/>
    <lineage>
        <taxon>Eukaryota</taxon>
        <taxon>Fungi</taxon>
        <taxon>Dikarya</taxon>
        <taxon>Basidiomycota</taxon>
        <taxon>Agaricomycotina</taxon>
        <taxon>Agaricomycetes</taxon>
        <taxon>Cantharellales</taxon>
        <taxon>Hydnaceae</taxon>
        <taxon>Hydnum</taxon>
    </lineage>
</organism>
<feature type="compositionally biased region" description="Basic and acidic residues" evidence="1">
    <location>
        <begin position="225"/>
        <end position="235"/>
    </location>
</feature>
<dbReference type="Proteomes" id="UP000886523">
    <property type="component" value="Unassembled WGS sequence"/>
</dbReference>
<protein>
    <submittedName>
        <fullName evidence="3">Uncharacterized protein</fullName>
    </submittedName>
</protein>
<keyword evidence="2" id="KW-0812">Transmembrane</keyword>
<dbReference type="AlphaFoldDB" id="A0A9P6DQE7"/>
<dbReference type="EMBL" id="MU129107">
    <property type="protein sequence ID" value="KAF9506560.1"/>
    <property type="molecule type" value="Genomic_DNA"/>
</dbReference>
<sequence length="296" mass="33228">MTLSTDALLTAHQCLAFTNGLFLRWKAYYPLLPTLIRLLALQAICWPATHLTLTTLDEPQKTADMLDGDRDHYIWATSNLGVDARWKSGRAAEEDQGRTRAWMSSVAIGIGVGGGVGGIGAGSLKRWWDWREVGLKCALPAAMLYFIMSWALLLSREFVDYGVLSLILSHDGSMDVAGPYVRYRPSPPFQDSISRLRFGRERGRENQLYRGKTFSWHIIAPPTHRGGDNPPHETTKVQTQTNKQTNNHVKGNNHPMGGLTERKAGEARIRGESQGHEIHWDLCRKKDAGRRWGPNK</sequence>